<dbReference type="GO" id="GO:0005874">
    <property type="term" value="C:microtubule"/>
    <property type="evidence" value="ECO:0007669"/>
    <property type="project" value="TreeGrafter"/>
</dbReference>
<dbReference type="Proteomes" id="UP000717585">
    <property type="component" value="Unassembled WGS sequence"/>
</dbReference>
<feature type="domain" description="Kinesin motor" evidence="4">
    <location>
        <begin position="1"/>
        <end position="325"/>
    </location>
</feature>
<protein>
    <submittedName>
        <fullName evidence="5">Kinesin motor domain</fullName>
    </submittedName>
</protein>
<feature type="region of interest" description="Disordered" evidence="3">
    <location>
        <begin position="599"/>
        <end position="626"/>
    </location>
</feature>
<feature type="region of interest" description="Disordered" evidence="3">
    <location>
        <begin position="751"/>
        <end position="792"/>
    </location>
</feature>
<name>A0A8J6C072_9EUKA</name>
<feature type="region of interest" description="Disordered" evidence="3">
    <location>
        <begin position="671"/>
        <end position="701"/>
    </location>
</feature>
<evidence type="ECO:0000256" key="2">
    <source>
        <dbReference type="SAM" id="Coils"/>
    </source>
</evidence>
<dbReference type="SUPFAM" id="SSF52540">
    <property type="entry name" value="P-loop containing nucleoside triphosphate hydrolases"/>
    <property type="match status" value="1"/>
</dbReference>
<dbReference type="SMART" id="SM00129">
    <property type="entry name" value="KISc"/>
    <property type="match status" value="1"/>
</dbReference>
<keyword evidence="1" id="KW-0505">Motor protein</keyword>
<reference evidence="5" key="1">
    <citation type="submission" date="2021-05" db="EMBL/GenBank/DDBJ databases">
        <title>A free-living protist that lacks canonical eukaryotic 1 DNA replication and segregation systems.</title>
        <authorList>
            <person name="Salas-Leiva D.E."/>
            <person name="Tromer E.C."/>
            <person name="Curtis B.A."/>
            <person name="Jerlstrom-Hultqvist J."/>
            <person name="Kolisko M."/>
            <person name="Yi Z."/>
            <person name="Salas-Leiva J.S."/>
            <person name="Gallot-Lavallee L."/>
            <person name="Kops G.J.P.L."/>
            <person name="Archibald J.M."/>
            <person name="Simpson A.G.B."/>
            <person name="Roger A.J."/>
        </authorList>
    </citation>
    <scope>NUCLEOTIDE SEQUENCE</scope>
    <source>
        <strain evidence="5">BICM</strain>
    </source>
</reference>
<dbReference type="InterPro" id="IPR036961">
    <property type="entry name" value="Kinesin_motor_dom_sf"/>
</dbReference>
<keyword evidence="6" id="KW-1185">Reference proteome</keyword>
<dbReference type="InterPro" id="IPR027640">
    <property type="entry name" value="Kinesin-like_fam"/>
</dbReference>
<sequence length="792" mass="87507">MRIRRYLPQIDATSESCIEKRDNRLYIGQEGDGDSRTAVKPQAVLADTCTQADVFDEVMGGQFGQSGIYLCYGLTGSGKTHTIFGDENDEGLLFRAISRLFANSNNQIGDENCLPAIEVEILEIYCEHLHDLVAKAHATTKEERDAASSLKLMDNGKGGISLQSMSINDCYTETDLKARIKHVIGKYRVVGSNGTHDGSSRGHVAVRIKATQSGSTHSLTFMDLAGSEAMDEDSKASDQRTKEGNAIRTSLTALGKFMRDMTEDTSVETLTKIRSASRASQLTRLLYRYVLDGGDLNIIGCIAFSAADYHRTKRVFDFMKNVKHANIENITASKCMTARAMKSARRNTIATTPTRREMPTPGQTKRSNLEFQTLKDQLVQAKNEKAALEVQLTDATAKKEVLSSAYREVATKLLAERHQHQESWLQFKEATAEAEETVRHNSQIHSELTHAREREATLTRSLEAEREQISLLTNQLAALEENKDTLLQWGRSMRSTIKGQRMELKTLVTSTTEAQKQARLAAEQVAAMEREMREMRAANASLQKRLTRAMTDLPPAPDAMEMEILRARVAELEDERKAMKERNKEATPQSAMLRHFRRAVGSPTPPGVHESKGALPRKADAPSAANTPVAVMRKEVGVNKADSPPAKPVPKAARRAKSEVVEAANEIMNDLMPTSPFSTKPMNVKRGTLSKERRPKRKSARLANKGLAAVLADSESEASSDWGEFTPMPVGRRPAPKLHSTTEEVMAMQAHGMQSLAKPGASGMSEAANQLLESEGPKGRARRKPRNIGRRL</sequence>
<keyword evidence="1" id="KW-0547">Nucleotide-binding</keyword>
<organism evidence="5 6">
    <name type="scientific">Carpediemonas membranifera</name>
    <dbReference type="NCBI Taxonomy" id="201153"/>
    <lineage>
        <taxon>Eukaryota</taxon>
        <taxon>Metamonada</taxon>
        <taxon>Carpediemonas-like organisms</taxon>
        <taxon>Carpediemonas</taxon>
    </lineage>
</organism>
<dbReference type="PRINTS" id="PR00380">
    <property type="entry name" value="KINESINHEAVY"/>
</dbReference>
<dbReference type="PROSITE" id="PS50067">
    <property type="entry name" value="KINESIN_MOTOR_2"/>
    <property type="match status" value="1"/>
</dbReference>
<evidence type="ECO:0000313" key="6">
    <source>
        <dbReference type="Proteomes" id="UP000717585"/>
    </source>
</evidence>
<evidence type="ECO:0000313" key="5">
    <source>
        <dbReference type="EMBL" id="KAG9396276.1"/>
    </source>
</evidence>
<gene>
    <name evidence="5" type="ORF">J8273_2007</name>
</gene>
<evidence type="ECO:0000256" key="3">
    <source>
        <dbReference type="SAM" id="MobiDB-lite"/>
    </source>
</evidence>
<dbReference type="GO" id="GO:0005871">
    <property type="term" value="C:kinesin complex"/>
    <property type="evidence" value="ECO:0007669"/>
    <property type="project" value="TreeGrafter"/>
</dbReference>
<keyword evidence="2" id="KW-0175">Coiled coil</keyword>
<feature type="coiled-coil region" evidence="2">
    <location>
        <begin position="511"/>
        <end position="589"/>
    </location>
</feature>
<dbReference type="Pfam" id="PF00225">
    <property type="entry name" value="Kinesin"/>
    <property type="match status" value="1"/>
</dbReference>
<feature type="coiled-coil region" evidence="2">
    <location>
        <begin position="364"/>
        <end position="398"/>
    </location>
</feature>
<dbReference type="InterPro" id="IPR001752">
    <property type="entry name" value="Kinesin_motor_dom"/>
</dbReference>
<dbReference type="OrthoDB" id="3176171at2759"/>
<dbReference type="GO" id="GO:0016887">
    <property type="term" value="F:ATP hydrolysis activity"/>
    <property type="evidence" value="ECO:0007669"/>
    <property type="project" value="TreeGrafter"/>
</dbReference>
<feature type="compositionally biased region" description="Basic residues" evidence="3">
    <location>
        <begin position="779"/>
        <end position="792"/>
    </location>
</feature>
<accession>A0A8J6C072</accession>
<feature type="compositionally biased region" description="Basic and acidic residues" evidence="3">
    <location>
        <begin position="609"/>
        <end position="620"/>
    </location>
</feature>
<dbReference type="EMBL" id="JAHDYR010000006">
    <property type="protein sequence ID" value="KAG9396276.1"/>
    <property type="molecule type" value="Genomic_DNA"/>
</dbReference>
<dbReference type="GO" id="GO:0007018">
    <property type="term" value="P:microtubule-based movement"/>
    <property type="evidence" value="ECO:0007669"/>
    <property type="project" value="InterPro"/>
</dbReference>
<keyword evidence="1" id="KW-0067">ATP-binding</keyword>
<dbReference type="GO" id="GO:0008017">
    <property type="term" value="F:microtubule binding"/>
    <property type="evidence" value="ECO:0007669"/>
    <property type="project" value="InterPro"/>
</dbReference>
<dbReference type="PANTHER" id="PTHR24115">
    <property type="entry name" value="KINESIN-RELATED"/>
    <property type="match status" value="1"/>
</dbReference>
<dbReference type="AlphaFoldDB" id="A0A8J6C072"/>
<dbReference type="InterPro" id="IPR027417">
    <property type="entry name" value="P-loop_NTPase"/>
</dbReference>
<comment type="caution">
    <text evidence="5">The sequence shown here is derived from an EMBL/GenBank/DDBJ whole genome shotgun (WGS) entry which is preliminary data.</text>
</comment>
<dbReference type="GO" id="GO:0003777">
    <property type="term" value="F:microtubule motor activity"/>
    <property type="evidence" value="ECO:0007669"/>
    <property type="project" value="InterPro"/>
</dbReference>
<dbReference type="GO" id="GO:0005524">
    <property type="term" value="F:ATP binding"/>
    <property type="evidence" value="ECO:0007669"/>
    <property type="project" value="UniProtKB-UniRule"/>
</dbReference>
<dbReference type="Gene3D" id="3.40.850.10">
    <property type="entry name" value="Kinesin motor domain"/>
    <property type="match status" value="1"/>
</dbReference>
<feature type="region of interest" description="Disordered" evidence="3">
    <location>
        <begin position="713"/>
        <end position="738"/>
    </location>
</feature>
<evidence type="ECO:0000256" key="1">
    <source>
        <dbReference type="PROSITE-ProRule" id="PRU00283"/>
    </source>
</evidence>
<comment type="similarity">
    <text evidence="1">Belongs to the TRAFAC class myosin-kinesin ATPase superfamily. Kinesin family.</text>
</comment>
<proteinExistence type="inferred from homology"/>
<feature type="binding site" evidence="1">
    <location>
        <begin position="73"/>
        <end position="80"/>
    </location>
    <ligand>
        <name>ATP</name>
        <dbReference type="ChEBI" id="CHEBI:30616"/>
    </ligand>
</feature>
<evidence type="ECO:0000259" key="4">
    <source>
        <dbReference type="PROSITE" id="PS50067"/>
    </source>
</evidence>